<dbReference type="CDD" id="cd01295">
    <property type="entry name" value="AdeC"/>
    <property type="match status" value="1"/>
</dbReference>
<comment type="similarity">
    <text evidence="1 6">Belongs to the metallo-dependent hydrolases superfamily. Adenine deaminase family.</text>
</comment>
<dbReference type="PANTHER" id="PTHR11113:SF2">
    <property type="entry name" value="ADENINE DEAMINASE"/>
    <property type="match status" value="1"/>
</dbReference>
<accession>B9XL02</accession>
<evidence type="ECO:0000256" key="5">
    <source>
        <dbReference type="ARBA" id="ARBA00047720"/>
    </source>
</evidence>
<dbReference type="GO" id="GO:0000034">
    <property type="term" value="F:adenine deaminase activity"/>
    <property type="evidence" value="ECO:0007669"/>
    <property type="project" value="UniProtKB-UniRule"/>
</dbReference>
<dbReference type="EC" id="3.5.4.2" evidence="2 6"/>
<dbReference type="HAMAP" id="MF_01518">
    <property type="entry name" value="Adenine_deamin"/>
    <property type="match status" value="1"/>
</dbReference>
<dbReference type="InterPro" id="IPR026912">
    <property type="entry name" value="Adenine_deam_C"/>
</dbReference>
<dbReference type="STRING" id="320771.Cflav_PD2340"/>
<evidence type="ECO:0000313" key="9">
    <source>
        <dbReference type="EMBL" id="EEF59496.1"/>
    </source>
</evidence>
<proteinExistence type="inferred from homology"/>
<keyword evidence="10" id="KW-1185">Reference proteome</keyword>
<dbReference type="EMBL" id="ABOX02000027">
    <property type="protein sequence ID" value="EEF59496.1"/>
    <property type="molecule type" value="Genomic_DNA"/>
</dbReference>
<dbReference type="InterPro" id="IPR006679">
    <property type="entry name" value="Adenine_deam"/>
</dbReference>
<dbReference type="Gene3D" id="3.20.20.140">
    <property type="entry name" value="Metal-dependent hydrolases"/>
    <property type="match status" value="1"/>
</dbReference>
<dbReference type="GO" id="GO:0006146">
    <property type="term" value="P:adenine catabolic process"/>
    <property type="evidence" value="ECO:0007669"/>
    <property type="project" value="InterPro"/>
</dbReference>
<sequence length="568" mass="61933">MRHLQEKLSIARGEKPAELLFKNANLVNVLSGEIHRTNVAVTDGRVVGIGDYEGEQVIDLKGAYLAPSLIDGHFHVESSMLTMPEFARAVVPHGTGVVVIDPHEYANVLGLDGIRYVLESSKNLPIDFFIMLPSCVPATHLETAGARLTADDLKLMIADERVAGVAELMNYPGVYLGVESELDKIKAGKGKAIDGHAPGLRGKNLNAYVLAGVKSDHESTELEEAHEKLRLGMHLLLREGSTERNLATLAPLVNPHNAMNLSYATDDKLAGDLVSEGHIDHAVRKSIQMGVSPITALQIATINTARHYRLRNYGAIAPRYWADFIVFDDLKNIVVRQTYKKGILVAENGKYFGEHPEIVPQPRSTMNLRYKPSDLEVKAEKPGRIRVIEIVPQQIVTKELLETPKVENGKIVADVERDILKMVVVERHRATGNVGVGFVRGFKLKQGALGSTVAHDAHNVVVVGTNDEDILKVIQELENLKGGQVAVSQGQVKAELALPIAGLVSDQPLDEVIDRIAGLNAAAAEMGCELEAPFMTLSFLSLSPIPELKLTDQGLIDAVHMRTTSLFE</sequence>
<feature type="domain" description="Amidohydrolase-related" evidence="7">
    <location>
        <begin position="65"/>
        <end position="342"/>
    </location>
</feature>
<evidence type="ECO:0000259" key="7">
    <source>
        <dbReference type="Pfam" id="PF01979"/>
    </source>
</evidence>
<dbReference type="InterPro" id="IPR011059">
    <property type="entry name" value="Metal-dep_hydrolase_composite"/>
</dbReference>
<name>B9XL02_PEDPL</name>
<protein>
    <recommendedName>
        <fullName evidence="2 6">Adenine deaminase</fullName>
        <shortName evidence="6">Adenase</shortName>
        <shortName evidence="6">Adenine aminase</shortName>
        <ecNumber evidence="2 6">3.5.4.2</ecNumber>
    </recommendedName>
</protein>
<evidence type="ECO:0000259" key="8">
    <source>
        <dbReference type="Pfam" id="PF13382"/>
    </source>
</evidence>
<organism evidence="9 10">
    <name type="scientific">Pedosphaera parvula (strain Ellin514)</name>
    <dbReference type="NCBI Taxonomy" id="320771"/>
    <lineage>
        <taxon>Bacteria</taxon>
        <taxon>Pseudomonadati</taxon>
        <taxon>Verrucomicrobiota</taxon>
        <taxon>Pedosphaerae</taxon>
        <taxon>Pedosphaerales</taxon>
        <taxon>Pedosphaeraceae</taxon>
        <taxon>Pedosphaera</taxon>
    </lineage>
</organism>
<dbReference type="NCBIfam" id="TIGR01178">
    <property type="entry name" value="ade"/>
    <property type="match status" value="1"/>
</dbReference>
<reference evidence="9 10" key="1">
    <citation type="journal article" date="2011" name="J. Bacteriol.">
        <title>Genome sequence of 'Pedosphaera parvula' Ellin514, an aerobic Verrucomicrobial isolate from pasture soil.</title>
        <authorList>
            <person name="Kant R."/>
            <person name="van Passel M.W."/>
            <person name="Sangwan P."/>
            <person name="Palva A."/>
            <person name="Lucas S."/>
            <person name="Copeland A."/>
            <person name="Lapidus A."/>
            <person name="Glavina Del Rio T."/>
            <person name="Dalin E."/>
            <person name="Tice H."/>
            <person name="Bruce D."/>
            <person name="Goodwin L."/>
            <person name="Pitluck S."/>
            <person name="Chertkov O."/>
            <person name="Larimer F.W."/>
            <person name="Land M.L."/>
            <person name="Hauser L."/>
            <person name="Brettin T.S."/>
            <person name="Detter J.C."/>
            <person name="Han S."/>
            <person name="de Vos W.M."/>
            <person name="Janssen P.H."/>
            <person name="Smidt H."/>
        </authorList>
    </citation>
    <scope>NUCLEOTIDE SEQUENCE [LARGE SCALE GENOMIC DNA]</scope>
    <source>
        <strain evidence="9 10">Ellin514</strain>
    </source>
</reference>
<evidence type="ECO:0000256" key="6">
    <source>
        <dbReference type="HAMAP-Rule" id="MF_01518"/>
    </source>
</evidence>
<dbReference type="Proteomes" id="UP000003688">
    <property type="component" value="Unassembled WGS sequence"/>
</dbReference>
<dbReference type="OrthoDB" id="9775607at2"/>
<dbReference type="Pfam" id="PF01979">
    <property type="entry name" value="Amidohydro_1"/>
    <property type="match status" value="1"/>
</dbReference>
<comment type="cofactor">
    <cofactor evidence="6">
        <name>Mn(2+)</name>
        <dbReference type="ChEBI" id="CHEBI:29035"/>
    </cofactor>
</comment>
<comment type="catalytic activity">
    <reaction evidence="5 6">
        <text>adenine + H2O + H(+) = hypoxanthine + NH4(+)</text>
        <dbReference type="Rhea" id="RHEA:23688"/>
        <dbReference type="ChEBI" id="CHEBI:15377"/>
        <dbReference type="ChEBI" id="CHEBI:15378"/>
        <dbReference type="ChEBI" id="CHEBI:16708"/>
        <dbReference type="ChEBI" id="CHEBI:17368"/>
        <dbReference type="ChEBI" id="CHEBI:28938"/>
        <dbReference type="EC" id="3.5.4.2"/>
    </reaction>
</comment>
<dbReference type="Pfam" id="PF13382">
    <property type="entry name" value="Adenine_deam_C"/>
    <property type="match status" value="1"/>
</dbReference>
<dbReference type="SUPFAM" id="SSF51338">
    <property type="entry name" value="Composite domain of metallo-dependent hydrolases"/>
    <property type="match status" value="1"/>
</dbReference>
<evidence type="ECO:0000256" key="4">
    <source>
        <dbReference type="ARBA" id="ARBA00023211"/>
    </source>
</evidence>
<evidence type="ECO:0000256" key="3">
    <source>
        <dbReference type="ARBA" id="ARBA00022801"/>
    </source>
</evidence>
<evidence type="ECO:0000256" key="1">
    <source>
        <dbReference type="ARBA" id="ARBA00006773"/>
    </source>
</evidence>
<gene>
    <name evidence="6" type="primary">ade</name>
    <name evidence="9" type="ORF">Cflav_PD2340</name>
</gene>
<dbReference type="SUPFAM" id="SSF51556">
    <property type="entry name" value="Metallo-dependent hydrolases"/>
    <property type="match status" value="1"/>
</dbReference>
<feature type="domain" description="Adenine deaminase C-terminal" evidence="8">
    <location>
        <begin position="394"/>
        <end position="559"/>
    </location>
</feature>
<evidence type="ECO:0000313" key="10">
    <source>
        <dbReference type="Proteomes" id="UP000003688"/>
    </source>
</evidence>
<comment type="caution">
    <text evidence="9">The sequence shown here is derived from an EMBL/GenBank/DDBJ whole genome shotgun (WGS) entry which is preliminary data.</text>
</comment>
<dbReference type="InterPro" id="IPR032466">
    <property type="entry name" value="Metal_Hydrolase"/>
</dbReference>
<keyword evidence="4 6" id="KW-0464">Manganese</keyword>
<evidence type="ECO:0000256" key="2">
    <source>
        <dbReference type="ARBA" id="ARBA00012782"/>
    </source>
</evidence>
<keyword evidence="3 6" id="KW-0378">Hydrolase</keyword>
<dbReference type="RefSeq" id="WP_007416495.1">
    <property type="nucleotide sequence ID" value="NZ_ABOX02000027.1"/>
</dbReference>
<dbReference type="AlphaFoldDB" id="B9XL02"/>
<dbReference type="Gene3D" id="2.30.40.10">
    <property type="entry name" value="Urease, subunit C, domain 1"/>
    <property type="match status" value="1"/>
</dbReference>
<dbReference type="PANTHER" id="PTHR11113">
    <property type="entry name" value="N-ACETYLGLUCOSAMINE-6-PHOSPHATE DEACETYLASE"/>
    <property type="match status" value="1"/>
</dbReference>
<dbReference type="InterPro" id="IPR006680">
    <property type="entry name" value="Amidohydro-rel"/>
</dbReference>